<evidence type="ECO:0000313" key="1">
    <source>
        <dbReference type="EMBL" id="SDN67570.1"/>
    </source>
</evidence>
<sequence length="155" mass="17790">MRDDWLEIIHQRRLIGSHKLNRQRGTSTLKEHLAPNHRYFQDSQPEALIVWAETIGPETLRFVKDNLNLRKDFSTGLKVVVGLKRDVRKGAITPSRLESACGYANSLNILSSERLRSILRNESDLRPNYRRSAPLVEHANIRGAEYYASQGDEPL</sequence>
<proteinExistence type="predicted"/>
<accession>A0ABY0RCU2</accession>
<dbReference type="Proteomes" id="UP000181903">
    <property type="component" value="Chromosome I"/>
</dbReference>
<name>A0ABY0RCU2_9PSED</name>
<organism evidence="1 2">
    <name type="scientific">Pseudomonas poae</name>
    <dbReference type="NCBI Taxonomy" id="200451"/>
    <lineage>
        <taxon>Bacteria</taxon>
        <taxon>Pseudomonadati</taxon>
        <taxon>Pseudomonadota</taxon>
        <taxon>Gammaproteobacteria</taxon>
        <taxon>Pseudomonadales</taxon>
        <taxon>Pseudomonadaceae</taxon>
        <taxon>Pseudomonas</taxon>
    </lineage>
</organism>
<gene>
    <name evidence="1" type="ORF">SAMN04490208_1087</name>
</gene>
<evidence type="ECO:0000313" key="2">
    <source>
        <dbReference type="Proteomes" id="UP000181903"/>
    </source>
</evidence>
<protein>
    <submittedName>
        <fullName evidence="1">Uncharacterized protein</fullName>
    </submittedName>
</protein>
<reference evidence="1 2" key="1">
    <citation type="submission" date="2016-10" db="EMBL/GenBank/DDBJ databases">
        <authorList>
            <person name="Varghese N."/>
            <person name="Submissions S."/>
        </authorList>
    </citation>
    <scope>NUCLEOTIDE SEQUENCE [LARGE SCALE GENOMIC DNA]</scope>
    <source>
        <strain evidence="1 2">BS2776</strain>
    </source>
</reference>
<keyword evidence="2" id="KW-1185">Reference proteome</keyword>
<dbReference type="EMBL" id="LT629706">
    <property type="protein sequence ID" value="SDN67570.1"/>
    <property type="molecule type" value="Genomic_DNA"/>
</dbReference>